<accession>G0U7I3</accession>
<evidence type="ECO:0000256" key="4">
    <source>
        <dbReference type="ARBA" id="ARBA00022694"/>
    </source>
</evidence>
<dbReference type="GO" id="GO:0030488">
    <property type="term" value="P:tRNA methylation"/>
    <property type="evidence" value="ECO:0007669"/>
    <property type="project" value="InterPro"/>
</dbReference>
<dbReference type="InterPro" id="IPR017423">
    <property type="entry name" value="TRM6"/>
</dbReference>
<dbReference type="VEuPathDB" id="TriTrypDB:TvY486_1008860"/>
<dbReference type="PANTHER" id="PTHR12945">
    <property type="entry name" value="TRANSLATION INITIATION FACTOR EIF3-RELATED"/>
    <property type="match status" value="1"/>
</dbReference>
<sequence length="563" mass="62527">MVGEMQLSMKGEQSCTPFAASPTAPLICSPMPFSRCLAASHFLFLHSWNHRHALKSLAALILLFTIITIAINIIACFSPQLLFHLSTAVRVMTDSAESTDTHGPPHARADDNRPGDRIALGNHVIISGGGLRRLVHVCCGGKVRLGRSGTVQVETLVGMRFGEVVYYDSKNRSFMPTNEYPDLDITALEDHVDDGRDNRHLVDENNSQVLSNAEIAEIRRDRGVDVFLSNLVEKSATFHTKTAYSQEKYLRKKKKRYGVLYKVESVTPDGLAEIYLPTICPSDVEPELRALRLRADTLALILHHSDVHSSSRVFVYDKTNGHLEAALLTRLSREGRLFQLMDKTAQPNVFPAQAMGLPCIREVWKAIPRNPAFLRGEECQEKEESAASETKGMVSRSNCEISQWVRGIDARRMLQDRPADSLIIADDDGACIMSALGDMLPFLALNGHVVVYSPFLEDLTCLFEMLRRECVNICLSETWCRHHQVLPHRTHPTVRMSTAGGYLLTAIKVSGSVLDCGAAGQGESEETEALYSSTAVEERQASESYKRPRHEKTRSGEPAEDGL</sequence>
<dbReference type="PROSITE" id="PS00018">
    <property type="entry name" value="EF_HAND_1"/>
    <property type="match status" value="1"/>
</dbReference>
<evidence type="ECO:0000256" key="6">
    <source>
        <dbReference type="ARBA" id="ARBA00032319"/>
    </source>
</evidence>
<keyword evidence="8" id="KW-0812">Transmembrane</keyword>
<comment type="subcellular location">
    <subcellularLocation>
        <location evidence="1">Nucleus</location>
    </subcellularLocation>
</comment>
<evidence type="ECO:0000256" key="8">
    <source>
        <dbReference type="SAM" id="Phobius"/>
    </source>
</evidence>
<keyword evidence="8" id="KW-1133">Transmembrane helix</keyword>
<evidence type="ECO:0000256" key="1">
    <source>
        <dbReference type="ARBA" id="ARBA00004123"/>
    </source>
</evidence>
<dbReference type="Pfam" id="PF04189">
    <property type="entry name" value="Gcd10p"/>
    <property type="match status" value="1"/>
</dbReference>
<feature type="compositionally biased region" description="Basic and acidic residues" evidence="7">
    <location>
        <begin position="536"/>
        <end position="546"/>
    </location>
</feature>
<dbReference type="GO" id="GO:0005634">
    <property type="term" value="C:nucleus"/>
    <property type="evidence" value="ECO:0007669"/>
    <property type="project" value="UniProtKB-SubCell"/>
</dbReference>
<name>G0U7I3_TRYVY</name>
<gene>
    <name evidence="9" type="ORF">TVY486_1008860</name>
</gene>
<evidence type="ECO:0000313" key="9">
    <source>
        <dbReference type="EMBL" id="CCC51841.1"/>
    </source>
</evidence>
<dbReference type="Gene3D" id="3.40.50.150">
    <property type="entry name" value="Vaccinia Virus protein VP39"/>
    <property type="match status" value="1"/>
</dbReference>
<reference evidence="9" key="1">
    <citation type="journal article" date="2012" name="Proc. Natl. Acad. Sci. U.S.A.">
        <title>Antigenic diversity is generated by distinct evolutionary mechanisms in African trypanosome species.</title>
        <authorList>
            <person name="Jackson A.P."/>
            <person name="Berry A."/>
            <person name="Aslett M."/>
            <person name="Allison H.C."/>
            <person name="Burton P."/>
            <person name="Vavrova-Anderson J."/>
            <person name="Brown R."/>
            <person name="Browne H."/>
            <person name="Corton N."/>
            <person name="Hauser H."/>
            <person name="Gamble J."/>
            <person name="Gilderthorp R."/>
            <person name="Marcello L."/>
            <person name="McQuillan J."/>
            <person name="Otto T.D."/>
            <person name="Quail M.A."/>
            <person name="Sanders M.J."/>
            <person name="van Tonder A."/>
            <person name="Ginger M.L."/>
            <person name="Field M.C."/>
            <person name="Barry J.D."/>
            <person name="Hertz-Fowler C."/>
            <person name="Berriman M."/>
        </authorList>
    </citation>
    <scope>NUCLEOTIDE SEQUENCE</scope>
    <source>
        <strain evidence="9">Y486</strain>
    </source>
</reference>
<evidence type="ECO:0000256" key="7">
    <source>
        <dbReference type="SAM" id="MobiDB-lite"/>
    </source>
</evidence>
<evidence type="ECO:0000256" key="5">
    <source>
        <dbReference type="ARBA" id="ARBA00023242"/>
    </source>
</evidence>
<keyword evidence="5" id="KW-0539">Nucleus</keyword>
<evidence type="ECO:0000256" key="3">
    <source>
        <dbReference type="ARBA" id="ARBA00021704"/>
    </source>
</evidence>
<dbReference type="GO" id="GO:0031515">
    <property type="term" value="C:tRNA (m1A) methyltransferase complex"/>
    <property type="evidence" value="ECO:0007669"/>
    <property type="project" value="InterPro"/>
</dbReference>
<dbReference type="InterPro" id="IPR029063">
    <property type="entry name" value="SAM-dependent_MTases_sf"/>
</dbReference>
<dbReference type="InterPro" id="IPR018247">
    <property type="entry name" value="EF_Hand_1_Ca_BS"/>
</dbReference>
<protein>
    <recommendedName>
        <fullName evidence="3">tRNA (adenine(58)-N(1))-methyltransferase non-catalytic subunit TRM6</fullName>
    </recommendedName>
    <alternativeName>
        <fullName evidence="6">tRNA(m1A58)-methyltransferase subunit TRM6</fullName>
    </alternativeName>
</protein>
<comment type="similarity">
    <text evidence="2">Belongs to the TRM6/GCD10 family.</text>
</comment>
<organism evidence="9">
    <name type="scientific">Trypanosoma vivax (strain Y486)</name>
    <dbReference type="NCBI Taxonomy" id="1055687"/>
    <lineage>
        <taxon>Eukaryota</taxon>
        <taxon>Discoba</taxon>
        <taxon>Euglenozoa</taxon>
        <taxon>Kinetoplastea</taxon>
        <taxon>Metakinetoplastina</taxon>
        <taxon>Trypanosomatida</taxon>
        <taxon>Trypanosomatidae</taxon>
        <taxon>Trypanosoma</taxon>
        <taxon>Duttonella</taxon>
    </lineage>
</organism>
<feature type="transmembrane region" description="Helical" evidence="8">
    <location>
        <begin position="57"/>
        <end position="83"/>
    </location>
</feature>
<dbReference type="EMBL" id="HE573026">
    <property type="protein sequence ID" value="CCC51841.1"/>
    <property type="molecule type" value="Genomic_DNA"/>
</dbReference>
<proteinExistence type="inferred from homology"/>
<dbReference type="PANTHER" id="PTHR12945:SF0">
    <property type="entry name" value="TRNA (ADENINE(58)-N(1))-METHYLTRANSFERASE NON-CATALYTIC SUBUNIT TRM6"/>
    <property type="match status" value="1"/>
</dbReference>
<keyword evidence="4" id="KW-0819">tRNA processing</keyword>
<evidence type="ECO:0000256" key="2">
    <source>
        <dbReference type="ARBA" id="ARBA00008320"/>
    </source>
</evidence>
<keyword evidence="8" id="KW-0472">Membrane</keyword>
<feature type="region of interest" description="Disordered" evidence="7">
    <location>
        <begin position="523"/>
        <end position="563"/>
    </location>
</feature>
<dbReference type="SUPFAM" id="SSF53335">
    <property type="entry name" value="S-adenosyl-L-methionine-dependent methyltransferases"/>
    <property type="match status" value="1"/>
</dbReference>
<dbReference type="AlphaFoldDB" id="G0U7I3"/>